<dbReference type="Gene3D" id="3.20.20.220">
    <property type="match status" value="1"/>
</dbReference>
<protein>
    <recommendedName>
        <fullName evidence="12">Methylenetetrahydrofolate reductase</fullName>
        <ecNumber evidence="12">1.5.1.54</ecNumber>
    </recommendedName>
</protein>
<keyword evidence="7 12" id="KW-0560">Oxidoreductase</keyword>
<dbReference type="PANTHER" id="PTHR45754">
    <property type="entry name" value="METHYLENETETRAHYDROFOLATE REDUCTASE"/>
    <property type="match status" value="1"/>
</dbReference>
<organism evidence="13 14">
    <name type="scientific">Aerococcus viridans</name>
    <dbReference type="NCBI Taxonomy" id="1377"/>
    <lineage>
        <taxon>Bacteria</taxon>
        <taxon>Bacillati</taxon>
        <taxon>Bacillota</taxon>
        <taxon>Bacilli</taxon>
        <taxon>Lactobacillales</taxon>
        <taxon>Aerococcaceae</taxon>
        <taxon>Aerococcus</taxon>
    </lineage>
</organism>
<sequence length="293" mass="32593">MTDFQRGNGTSLSFEVFPANTQVGTKKLIQTLNELQDLQPNFISVTCSNNKANIEETTVKIADYVTNTLRIPTIAHLPAAYLSKQQVSTILGQLEKLGIRHVLALRGDIVEGIPPKRDFSYASDLVSFIQEQAPYFDISGACYPEIHPDSDNRISDIKHLRKKVEAGCSQLITQLFFDNEQFYQFKEGCSLAGIDAPILAGIMPIVNRKQALRLIKVSSSQLPKKFLAILEKYEHNPVALREAGLAYAIDQIVDLVTQGVDGIHLYTMNQSDTARQIHQATKSLFQTTELLGV</sequence>
<evidence type="ECO:0000256" key="12">
    <source>
        <dbReference type="RuleBase" id="RU003862"/>
    </source>
</evidence>
<dbReference type="SUPFAM" id="SSF51730">
    <property type="entry name" value="FAD-linked oxidoreductase"/>
    <property type="match status" value="1"/>
</dbReference>
<dbReference type="Pfam" id="PF02219">
    <property type="entry name" value="MTHFR"/>
    <property type="match status" value="1"/>
</dbReference>
<evidence type="ECO:0000256" key="1">
    <source>
        <dbReference type="ARBA" id="ARBA00001974"/>
    </source>
</evidence>
<comment type="pathway">
    <text evidence="10">Amino-acid biosynthesis; L-methionine biosynthesis via de novo pathway.</text>
</comment>
<keyword evidence="6 12" id="KW-0274">FAD</keyword>
<reference evidence="14" key="1">
    <citation type="submission" date="2017-12" db="EMBL/GenBank/DDBJ databases">
        <title>FDA dAtabase for Regulatory Grade micrObial Sequences (FDA-ARGOS): Supporting development and validation of Infectious Disease Dx tests.</title>
        <authorList>
            <person name="Hoffmann M."/>
            <person name="Allard M."/>
            <person name="Evans P."/>
            <person name="Brown E."/>
            <person name="Tallon L."/>
            <person name="Sadzewicz L."/>
            <person name="Sengamalay N."/>
            <person name="Ott S."/>
            <person name="Godinez A."/>
            <person name="Nagaraj S."/>
            <person name="Vavikolanu K."/>
            <person name="Aluvathingal J."/>
            <person name="Nadendla S."/>
            <person name="Sichtig H."/>
        </authorList>
    </citation>
    <scope>NUCLEOTIDE SEQUENCE [LARGE SCALE GENOMIC DNA]</scope>
    <source>
        <strain evidence="14">FDAARGOS_249</strain>
    </source>
</reference>
<keyword evidence="5 12" id="KW-0285">Flavoprotein</keyword>
<comment type="catalytic activity">
    <reaction evidence="11">
        <text>(6S)-5-methyl-5,6,7,8-tetrahydrofolate + NAD(+) = (6R)-5,10-methylene-5,6,7,8-tetrahydrofolate + NADH + H(+)</text>
        <dbReference type="Rhea" id="RHEA:19821"/>
        <dbReference type="ChEBI" id="CHEBI:15378"/>
        <dbReference type="ChEBI" id="CHEBI:15636"/>
        <dbReference type="ChEBI" id="CHEBI:18608"/>
        <dbReference type="ChEBI" id="CHEBI:57540"/>
        <dbReference type="ChEBI" id="CHEBI:57945"/>
        <dbReference type="EC" id="1.5.1.54"/>
    </reaction>
    <physiologicalReaction direction="right-to-left" evidence="11">
        <dbReference type="Rhea" id="RHEA:19823"/>
    </physiologicalReaction>
</comment>
<comment type="cofactor">
    <cofactor evidence="1 12">
        <name>FAD</name>
        <dbReference type="ChEBI" id="CHEBI:57692"/>
    </cofactor>
</comment>
<dbReference type="NCBIfam" id="TIGR00676">
    <property type="entry name" value="fadh2"/>
    <property type="match status" value="1"/>
</dbReference>
<dbReference type="RefSeq" id="WP_083068022.1">
    <property type="nucleotide sequence ID" value="NZ_JALXKY010000011.1"/>
</dbReference>
<dbReference type="GO" id="GO:0035999">
    <property type="term" value="P:tetrahydrofolate interconversion"/>
    <property type="evidence" value="ECO:0007669"/>
    <property type="project" value="UniProtKB-UniPathway"/>
</dbReference>
<dbReference type="UniPathway" id="UPA00193"/>
<keyword evidence="8" id="KW-0520">NAD</keyword>
<evidence type="ECO:0000256" key="6">
    <source>
        <dbReference type="ARBA" id="ARBA00022827"/>
    </source>
</evidence>
<comment type="pathway">
    <text evidence="2 12">One-carbon metabolism; tetrahydrofolate interconversion.</text>
</comment>
<evidence type="ECO:0000256" key="3">
    <source>
        <dbReference type="ARBA" id="ARBA00006743"/>
    </source>
</evidence>
<dbReference type="Proteomes" id="UP000192813">
    <property type="component" value="Unassembled WGS sequence"/>
</dbReference>
<name>A0A2J9PLH0_9LACT</name>
<dbReference type="PANTHER" id="PTHR45754:SF3">
    <property type="entry name" value="METHYLENETETRAHYDROFOLATE REDUCTASE (NADPH)"/>
    <property type="match status" value="1"/>
</dbReference>
<dbReference type="GO" id="GO:0071949">
    <property type="term" value="F:FAD binding"/>
    <property type="evidence" value="ECO:0007669"/>
    <property type="project" value="TreeGrafter"/>
</dbReference>
<dbReference type="AlphaFoldDB" id="A0A2J9PLH0"/>
<proteinExistence type="inferred from homology"/>
<gene>
    <name evidence="13" type="primary">metF</name>
    <name evidence="13" type="ORF">A6J77_002665</name>
</gene>
<keyword evidence="4" id="KW-0028">Amino-acid biosynthesis</keyword>
<evidence type="ECO:0000256" key="4">
    <source>
        <dbReference type="ARBA" id="ARBA00022605"/>
    </source>
</evidence>
<evidence type="ECO:0000256" key="5">
    <source>
        <dbReference type="ARBA" id="ARBA00022630"/>
    </source>
</evidence>
<dbReference type="GO" id="GO:0005829">
    <property type="term" value="C:cytosol"/>
    <property type="evidence" value="ECO:0007669"/>
    <property type="project" value="InterPro"/>
</dbReference>
<evidence type="ECO:0000313" key="13">
    <source>
        <dbReference type="EMBL" id="PNL91188.1"/>
    </source>
</evidence>
<dbReference type="CDD" id="cd00537">
    <property type="entry name" value="MTHFR"/>
    <property type="match status" value="1"/>
</dbReference>
<dbReference type="InterPro" id="IPR004620">
    <property type="entry name" value="MTHF_reductase_bac"/>
</dbReference>
<evidence type="ECO:0000256" key="9">
    <source>
        <dbReference type="ARBA" id="ARBA00023167"/>
    </source>
</evidence>
<evidence type="ECO:0000256" key="10">
    <source>
        <dbReference type="ARBA" id="ARBA00034478"/>
    </source>
</evidence>
<accession>A0A2J9PLH0</accession>
<keyword evidence="9" id="KW-0486">Methionine biosynthesis</keyword>
<dbReference type="InterPro" id="IPR029041">
    <property type="entry name" value="FAD-linked_oxidoreductase-like"/>
</dbReference>
<evidence type="ECO:0000256" key="7">
    <source>
        <dbReference type="ARBA" id="ARBA00023002"/>
    </source>
</evidence>
<dbReference type="EC" id="1.5.1.54" evidence="12"/>
<dbReference type="GO" id="GO:0009086">
    <property type="term" value="P:methionine biosynthetic process"/>
    <property type="evidence" value="ECO:0007669"/>
    <property type="project" value="UniProtKB-KW"/>
</dbReference>
<dbReference type="GO" id="GO:0106312">
    <property type="term" value="F:methylenetetrahydrofolate reductase (NADH) activity"/>
    <property type="evidence" value="ECO:0007669"/>
    <property type="project" value="UniProtKB-EC"/>
</dbReference>
<evidence type="ECO:0000256" key="2">
    <source>
        <dbReference type="ARBA" id="ARBA00004777"/>
    </source>
</evidence>
<dbReference type="EMBL" id="NBTM02000001">
    <property type="protein sequence ID" value="PNL91188.1"/>
    <property type="molecule type" value="Genomic_DNA"/>
</dbReference>
<comment type="similarity">
    <text evidence="3 12">Belongs to the methylenetetrahydrofolate reductase family.</text>
</comment>
<comment type="caution">
    <text evidence="13">The sequence shown here is derived from an EMBL/GenBank/DDBJ whole genome shotgun (WGS) entry which is preliminary data.</text>
</comment>
<dbReference type="InterPro" id="IPR003171">
    <property type="entry name" value="Mehydrof_redctse-like"/>
</dbReference>
<evidence type="ECO:0000313" key="14">
    <source>
        <dbReference type="Proteomes" id="UP000192813"/>
    </source>
</evidence>
<evidence type="ECO:0000256" key="11">
    <source>
        <dbReference type="ARBA" id="ARBA00048628"/>
    </source>
</evidence>
<evidence type="ECO:0000256" key="8">
    <source>
        <dbReference type="ARBA" id="ARBA00023027"/>
    </source>
</evidence>